<sequence length="395" mass="44179">MFETFEHILGVELTLLQNETYRCGYAVVTRKGDNIDAADYHTVEGNLVKILERIPRKYPVALSINGKGIIHKQLKGVGTDTKDLFRAAFSSIERKDFYVQEAFSGDLAWVSIVRQTFVDDIVAKLQSSGLNVYMLSLGALPVISIWELLSAAGEGFSANGHQFEVSVEGNLIAYRYGEGAEDKGSLKLGNTKLKSTLLVPYALAFQLFLHDKLAVVKVENEQVDNRFEDFLEFSKLKKTAGIFIFVLLGLLVISFFALTHYNAENAKLNQQVGAITATADQSDLLKKEIANQKISLEKLGWNGGYSYAFLLNEIGSSKPRALTLNDIQFDRLKESAENKDALASIKITGETSNLSAVNNWIFLLKEKKWAKEVKLLRYQQDSESENFAFTLLIQY</sequence>
<evidence type="ECO:0000313" key="2">
    <source>
        <dbReference type="EMBL" id="MFD2581593.1"/>
    </source>
</evidence>
<comment type="caution">
    <text evidence="2">The sequence shown here is derived from an EMBL/GenBank/DDBJ whole genome shotgun (WGS) entry which is preliminary data.</text>
</comment>
<reference evidence="3" key="1">
    <citation type="journal article" date="2019" name="Int. J. Syst. Evol. Microbiol.">
        <title>The Global Catalogue of Microorganisms (GCM) 10K type strain sequencing project: providing services to taxonomists for standard genome sequencing and annotation.</title>
        <authorList>
            <consortium name="The Broad Institute Genomics Platform"/>
            <consortium name="The Broad Institute Genome Sequencing Center for Infectious Disease"/>
            <person name="Wu L."/>
            <person name="Ma J."/>
        </authorList>
    </citation>
    <scope>NUCLEOTIDE SEQUENCE [LARGE SCALE GENOMIC DNA]</scope>
    <source>
        <strain evidence="3">KCTC 42866</strain>
    </source>
</reference>
<keyword evidence="1" id="KW-1133">Transmembrane helix</keyword>
<dbReference type="Proteomes" id="UP001597461">
    <property type="component" value="Unassembled WGS sequence"/>
</dbReference>
<dbReference type="EMBL" id="JBHULL010000004">
    <property type="protein sequence ID" value="MFD2581593.1"/>
    <property type="molecule type" value="Genomic_DNA"/>
</dbReference>
<evidence type="ECO:0000256" key="1">
    <source>
        <dbReference type="SAM" id="Phobius"/>
    </source>
</evidence>
<evidence type="ECO:0000313" key="3">
    <source>
        <dbReference type="Proteomes" id="UP001597461"/>
    </source>
</evidence>
<organism evidence="2 3">
    <name type="scientific">Pedobacter vanadiisoli</name>
    <dbReference type="NCBI Taxonomy" id="1761975"/>
    <lineage>
        <taxon>Bacteria</taxon>
        <taxon>Pseudomonadati</taxon>
        <taxon>Bacteroidota</taxon>
        <taxon>Sphingobacteriia</taxon>
        <taxon>Sphingobacteriales</taxon>
        <taxon>Sphingobacteriaceae</taxon>
        <taxon>Pedobacter</taxon>
    </lineage>
</organism>
<dbReference type="RefSeq" id="WP_379075137.1">
    <property type="nucleotide sequence ID" value="NZ_JBHULL010000004.1"/>
</dbReference>
<accession>A0ABW5MFR4</accession>
<keyword evidence="3" id="KW-1185">Reference proteome</keyword>
<evidence type="ECO:0008006" key="4">
    <source>
        <dbReference type="Google" id="ProtNLM"/>
    </source>
</evidence>
<feature type="transmembrane region" description="Helical" evidence="1">
    <location>
        <begin position="240"/>
        <end position="261"/>
    </location>
</feature>
<keyword evidence="1" id="KW-0472">Membrane</keyword>
<protein>
    <recommendedName>
        <fullName evidence="4">Fimbrial assembly protein (PilN)</fullName>
    </recommendedName>
</protein>
<gene>
    <name evidence="2" type="ORF">ACFSR6_03765</name>
</gene>
<name>A0ABW5MFR4_9SPHI</name>
<proteinExistence type="predicted"/>
<keyword evidence="1" id="KW-0812">Transmembrane</keyword>